<feature type="binding site" evidence="4">
    <location>
        <begin position="232"/>
        <end position="238"/>
    </location>
    <ligand>
        <name>acetyl-CoA</name>
        <dbReference type="ChEBI" id="CHEBI:57288"/>
        <label>2</label>
    </ligand>
</feature>
<feature type="binding site" evidence="4">
    <location>
        <position position="259"/>
    </location>
    <ligand>
        <name>1D-myo-inositol 2-(L-cysteinylamino)-2-deoxy-alpha-D-glucopyranoside</name>
        <dbReference type="ChEBI" id="CHEBI:58887"/>
    </ligand>
</feature>
<reference evidence="9" key="2">
    <citation type="submission" date="2019-12" db="EMBL/GenBank/DDBJ databases">
        <title>Complete and draft genome sequences of new strains and members of some known species of the genus Rathayibacter isolated from plants.</title>
        <authorList>
            <person name="Tarlachkov S.V."/>
            <person name="Starodumova I.P."/>
            <person name="Dorofeeva L.V."/>
            <person name="Prisyazhnaya N.V."/>
            <person name="Leyn S."/>
            <person name="Zlamal J."/>
            <person name="Elan M."/>
            <person name="Osterman A.L."/>
            <person name="Nadler S."/>
            <person name="Subbotin S.A."/>
            <person name="Evtushenko L.I."/>
        </authorList>
    </citation>
    <scope>NUCLEOTIDE SEQUENCE [LARGE SCALE GENOMIC DNA]</scope>
    <source>
        <strain evidence="9">VKM Ac-2761</strain>
    </source>
</reference>
<dbReference type="NCBIfam" id="TIGR03448">
    <property type="entry name" value="mycothiol_MshD"/>
    <property type="match status" value="1"/>
</dbReference>
<dbReference type="Proteomes" id="UP000076717">
    <property type="component" value="Unassembled WGS sequence"/>
</dbReference>
<reference evidence="7" key="3">
    <citation type="submission" date="2019-12" db="EMBL/GenBank/DDBJ databases">
        <title>Complete and Draft Genome Sequences of New Strains and Members of Some Known Species of the Genus Rathayibacter isolated from Plants.</title>
        <authorList>
            <person name="Tarlachkov S.V."/>
            <person name="Starodumova I.P."/>
            <person name="Dorofeeva L.V."/>
            <person name="Prisyazhnaya N.V."/>
            <person name="Leyn S.A."/>
            <person name="Zlamal J.E."/>
            <person name="Elane M.L."/>
            <person name="Osterman A.L."/>
            <person name="Nadler S.A."/>
            <person name="Subbotin S.A."/>
            <person name="Evtushenko L.I."/>
        </authorList>
    </citation>
    <scope>NUCLEOTIDE SEQUENCE</scope>
    <source>
        <strain evidence="7">VKM Ac-2761</strain>
    </source>
</reference>
<comment type="catalytic activity">
    <reaction evidence="4">
        <text>1D-myo-inositol 2-(L-cysteinylamino)-2-deoxy-alpha-D-glucopyranoside + acetyl-CoA = mycothiol + CoA + H(+)</text>
        <dbReference type="Rhea" id="RHEA:26172"/>
        <dbReference type="ChEBI" id="CHEBI:15378"/>
        <dbReference type="ChEBI" id="CHEBI:16768"/>
        <dbReference type="ChEBI" id="CHEBI:57287"/>
        <dbReference type="ChEBI" id="CHEBI:57288"/>
        <dbReference type="ChEBI" id="CHEBI:58887"/>
        <dbReference type="EC" id="2.3.1.189"/>
    </reaction>
</comment>
<dbReference type="EC" id="2.3.1.189" evidence="4"/>
<dbReference type="KEGG" id="rte:GSU10_11445"/>
<evidence type="ECO:0000256" key="1">
    <source>
        <dbReference type="ARBA" id="ARBA00022679"/>
    </source>
</evidence>
<dbReference type="InterPro" id="IPR050276">
    <property type="entry name" value="MshD_Acetyltransferase"/>
</dbReference>
<evidence type="ECO:0000313" key="6">
    <source>
        <dbReference type="EMBL" id="KZX20838.1"/>
    </source>
</evidence>
<keyword evidence="3 4" id="KW-0012">Acyltransferase</keyword>
<dbReference type="PANTHER" id="PTHR43617">
    <property type="entry name" value="L-AMINO ACID N-ACETYLTRANSFERASE"/>
    <property type="match status" value="1"/>
</dbReference>
<keyword evidence="2 4" id="KW-0677">Repeat</keyword>
<dbReference type="OrthoDB" id="3208058at2"/>
<dbReference type="InterPro" id="IPR017813">
    <property type="entry name" value="Mycothiol_AcTrfase"/>
</dbReference>
<feature type="binding site" evidence="4">
    <location>
        <begin position="225"/>
        <end position="227"/>
    </location>
    <ligand>
        <name>acetyl-CoA</name>
        <dbReference type="ChEBI" id="CHEBI:57288"/>
        <label>2</label>
    </ligand>
</feature>
<keyword evidence="8" id="KW-1185">Reference proteome</keyword>
<accession>A0A162GPT1</accession>
<dbReference type="Pfam" id="PF00583">
    <property type="entry name" value="Acetyltransf_1"/>
    <property type="match status" value="2"/>
</dbReference>
<dbReference type="PATRIC" id="fig|1671680.3.peg.2178"/>
<sequence length="293" mass="31196">MSESLNLSVEDLADPAVAARLDHLIGRASWFDGQPPFSDQTLVDARAGSRTLLMGLRADAVVAAAILGQGELELVVDPEWRGVGVGTAALEQVLASGRTGLLAWAHGDHPAARALAQSHGFAPVRTLLHLELDPLAAPEVRMPDGFVLSDGRDLDPAEWVALNARVFAAHPEQGRLTEEDLAARRAEPWFEDGDVLLLRDADGVLVGYDWLKIEPGSSTGEIYVLGIAPEAAGRGLGRALLGAGLARMVERSCTAADLYVEAENRAAVALYRSLGFTDAAIDVQYLQRAAPIR</sequence>
<comment type="subunit">
    <text evidence="4">Monomer.</text>
</comment>
<dbReference type="Proteomes" id="UP000465031">
    <property type="component" value="Chromosome"/>
</dbReference>
<proteinExistence type="inferred from homology"/>
<reference evidence="6 8" key="1">
    <citation type="submission" date="2015-08" db="EMBL/GenBank/DDBJ databases">
        <title>Draft Genome Sequence of Rathayibacter sp. Strain VKM Ac-2596 Isolated from Leaf Gall Induced by Plant-Parasitic Nematodes.</title>
        <authorList>
            <person name="Vasilenko O.V."/>
            <person name="Starodumova I.P."/>
            <person name="Tarlachkov S.V."/>
            <person name="Dorofeeva L.V."/>
            <person name="Evtushenko L.I."/>
        </authorList>
    </citation>
    <scope>NUCLEOTIDE SEQUENCE [LARGE SCALE GENOMIC DNA]</scope>
    <source>
        <strain evidence="6 8">VKM Ac-2596</strain>
    </source>
</reference>
<dbReference type="GO" id="GO:0010125">
    <property type="term" value="P:mycothiol biosynthetic process"/>
    <property type="evidence" value="ECO:0007669"/>
    <property type="project" value="UniProtKB-UniRule"/>
</dbReference>
<feature type="domain" description="N-acetyltransferase" evidence="5">
    <location>
        <begin position="7"/>
        <end position="144"/>
    </location>
</feature>
<dbReference type="PANTHER" id="PTHR43617:SF31">
    <property type="entry name" value="MYCOTHIOL ACETYLTRANSFERASE"/>
    <property type="match status" value="1"/>
</dbReference>
<feature type="binding site" evidence="4">
    <location>
        <position position="212"/>
    </location>
    <ligand>
        <name>1D-myo-inositol 2-(L-cysteinylamino)-2-deoxy-alpha-D-glucopyranoside</name>
        <dbReference type="ChEBI" id="CHEBI:58887"/>
    </ligand>
</feature>
<evidence type="ECO:0000313" key="8">
    <source>
        <dbReference type="Proteomes" id="UP000076717"/>
    </source>
</evidence>
<organism evidence="6 8">
    <name type="scientific">Rathayibacter tanaceti</name>
    <dbReference type="NCBI Taxonomy" id="1671680"/>
    <lineage>
        <taxon>Bacteria</taxon>
        <taxon>Bacillati</taxon>
        <taxon>Actinomycetota</taxon>
        <taxon>Actinomycetes</taxon>
        <taxon>Micrococcales</taxon>
        <taxon>Microbacteriaceae</taxon>
        <taxon>Rathayibacter</taxon>
    </lineage>
</organism>
<comment type="similarity">
    <text evidence="4">Belongs to the acetyltransferase family. MshD subfamily.</text>
</comment>
<keyword evidence="1 4" id="KW-0808">Transferase</keyword>
<dbReference type="PROSITE" id="PS51186">
    <property type="entry name" value="GNAT"/>
    <property type="match status" value="2"/>
</dbReference>
<dbReference type="EMBL" id="CP047186">
    <property type="protein sequence ID" value="QHC56184.1"/>
    <property type="molecule type" value="Genomic_DNA"/>
</dbReference>
<feature type="binding site" evidence="4">
    <location>
        <position position="221"/>
    </location>
    <ligand>
        <name>1D-myo-inositol 2-(L-cysteinylamino)-2-deoxy-alpha-D-glucopyranoside</name>
        <dbReference type="ChEBI" id="CHEBI:58887"/>
    </ligand>
</feature>
<dbReference type="HAMAP" id="MF_01698">
    <property type="entry name" value="MshD"/>
    <property type="match status" value="1"/>
</dbReference>
<evidence type="ECO:0000313" key="7">
    <source>
        <dbReference type="EMBL" id="QHC56184.1"/>
    </source>
</evidence>
<gene>
    <name evidence="6" type="primary">mshD_1</name>
    <name evidence="4 7" type="synonym">mshD</name>
    <name evidence="6" type="ORF">ACH61_02042</name>
    <name evidence="7" type="ORF">GSU10_11445</name>
</gene>
<dbReference type="PIRSF" id="PIRSF021524">
    <property type="entry name" value="MSH_acetyltransferase"/>
    <property type="match status" value="1"/>
</dbReference>
<evidence type="ECO:0000256" key="3">
    <source>
        <dbReference type="ARBA" id="ARBA00023315"/>
    </source>
</evidence>
<feature type="binding site" evidence="4">
    <location>
        <begin position="74"/>
        <end position="76"/>
    </location>
    <ligand>
        <name>acetyl-CoA</name>
        <dbReference type="ChEBI" id="CHEBI:57288"/>
        <label>1</label>
    </ligand>
</feature>
<evidence type="ECO:0000313" key="9">
    <source>
        <dbReference type="Proteomes" id="UP000465031"/>
    </source>
</evidence>
<feature type="domain" description="N-acetyltransferase" evidence="5">
    <location>
        <begin position="149"/>
        <end position="293"/>
    </location>
</feature>
<dbReference type="EMBL" id="LIIN01000069">
    <property type="protein sequence ID" value="KZX20838.1"/>
    <property type="molecule type" value="Genomic_DNA"/>
</dbReference>
<dbReference type="RefSeq" id="WP_068211596.1">
    <property type="nucleotide sequence ID" value="NZ_CP047186.1"/>
</dbReference>
<comment type="caution">
    <text evidence="4">Lacks conserved residue(s) required for the propagation of feature annotation.</text>
</comment>
<dbReference type="GO" id="GO:0008999">
    <property type="term" value="F:protein-N-terminal-alanine acetyltransferase activity"/>
    <property type="evidence" value="ECO:0007669"/>
    <property type="project" value="TreeGrafter"/>
</dbReference>
<comment type="function">
    <text evidence="4">Catalyzes the transfer of acetyl from acetyl-CoA to desacetylmycothiol (Cys-GlcN-Ins) to form mycothiol.</text>
</comment>
<evidence type="ECO:0000256" key="4">
    <source>
        <dbReference type="HAMAP-Rule" id="MF_01698"/>
    </source>
</evidence>
<dbReference type="Gene3D" id="3.40.630.30">
    <property type="match status" value="1"/>
</dbReference>
<feature type="binding site" evidence="4">
    <location>
        <position position="39"/>
    </location>
    <ligand>
        <name>1D-myo-inositol 2-(L-cysteinylamino)-2-deoxy-alpha-D-glucopyranoside</name>
        <dbReference type="ChEBI" id="CHEBI:58887"/>
    </ligand>
</feature>
<dbReference type="InterPro" id="IPR000182">
    <property type="entry name" value="GNAT_dom"/>
</dbReference>
<name>A0A162GPT1_9MICO</name>
<protein>
    <recommendedName>
        <fullName evidence="4">Mycothiol acetyltransferase</fullName>
        <shortName evidence="4">MSH acetyltransferase</shortName>
        <ecNumber evidence="4">2.3.1.189</ecNumber>
    </recommendedName>
    <alternativeName>
        <fullName evidence="4">Mycothiol synthase</fullName>
    </alternativeName>
</protein>
<feature type="binding site" evidence="4">
    <location>
        <position position="172"/>
    </location>
    <ligand>
        <name>1D-myo-inositol 2-(L-cysteinylamino)-2-deoxy-alpha-D-glucopyranoside</name>
        <dbReference type="ChEBI" id="CHEBI:58887"/>
    </ligand>
</feature>
<dbReference type="SUPFAM" id="SSF55729">
    <property type="entry name" value="Acyl-CoA N-acyltransferases (Nat)"/>
    <property type="match status" value="1"/>
</dbReference>
<dbReference type="AlphaFoldDB" id="A0A162GPT1"/>
<evidence type="ECO:0000256" key="2">
    <source>
        <dbReference type="ARBA" id="ARBA00022737"/>
    </source>
</evidence>
<dbReference type="GO" id="GO:0035447">
    <property type="term" value="F:mycothiol synthase activity"/>
    <property type="evidence" value="ECO:0007669"/>
    <property type="project" value="UniProtKB-UniRule"/>
</dbReference>
<dbReference type="CDD" id="cd04301">
    <property type="entry name" value="NAT_SF"/>
    <property type="match status" value="1"/>
</dbReference>
<dbReference type="InterPro" id="IPR016181">
    <property type="entry name" value="Acyl_CoA_acyltransferase"/>
</dbReference>
<evidence type="ECO:0000259" key="5">
    <source>
        <dbReference type="PROSITE" id="PS51186"/>
    </source>
</evidence>